<dbReference type="Gene3D" id="2.40.128.260">
    <property type="entry name" value="Type IV secretion system, VirB10/TraB/TrbI"/>
    <property type="match status" value="1"/>
</dbReference>
<evidence type="ECO:0000256" key="3">
    <source>
        <dbReference type="ARBA" id="ARBA00022692"/>
    </source>
</evidence>
<evidence type="ECO:0000256" key="5">
    <source>
        <dbReference type="ARBA" id="ARBA00023136"/>
    </source>
</evidence>
<sequence>MNTPEYPDGERMESGASARSAARDHGESTSGNPYASHYQRSVEPDLDANAPSLQSSELRQMNRRALLLLGAVVLLLLFLAYWMISGVGAKEKRTRPREEKVTVAEAPTSMALPPLPSAATPLPPAPRAPQAPAQPIPLLPTSTATSTRQAPQAPAGPSLLQRRIAASNADTGHGESPNPLAMEGLTGKKLPGGADSKPTSAQSLAHADTLMQRGTYIRCVLETRIVSDIPGFSTCLVTEPVYSFNGHTLLLPKGSKLLGSYSGGPTRDREAVIWDRIITPTGIDVNMSSPGIDNLGGAGLAGYYDAHWGKRIGSALLISLLSDAFKYEAAEHGPRNTTISNGLVTQTPFESNTAHTIQNLANQAVREAANRSPTVTINQGTVIYVYVTKDVDFSGVVARS</sequence>
<evidence type="ECO:0000256" key="7">
    <source>
        <dbReference type="SAM" id="Phobius"/>
    </source>
</evidence>
<feature type="compositionally biased region" description="Polar residues" evidence="6">
    <location>
        <begin position="141"/>
        <end position="150"/>
    </location>
</feature>
<evidence type="ECO:0000256" key="4">
    <source>
        <dbReference type="ARBA" id="ARBA00022989"/>
    </source>
</evidence>
<gene>
    <name evidence="8" type="ORF">GCM10009126_19560</name>
</gene>
<feature type="transmembrane region" description="Helical" evidence="7">
    <location>
        <begin position="65"/>
        <end position="84"/>
    </location>
</feature>
<evidence type="ECO:0000313" key="9">
    <source>
        <dbReference type="Proteomes" id="UP001500657"/>
    </source>
</evidence>
<comment type="caution">
    <text evidence="8">The sequence shown here is derived from an EMBL/GenBank/DDBJ whole genome shotgun (WGS) entry which is preliminary data.</text>
</comment>
<feature type="compositionally biased region" description="Pro residues" evidence="6">
    <location>
        <begin position="113"/>
        <end position="138"/>
    </location>
</feature>
<evidence type="ECO:0000313" key="8">
    <source>
        <dbReference type="EMBL" id="GAA0254442.1"/>
    </source>
</evidence>
<name>A0ABN0ULB4_9GAMM</name>
<proteinExistence type="inferred from homology"/>
<keyword evidence="5 7" id="KW-0472">Membrane</keyword>
<evidence type="ECO:0000256" key="2">
    <source>
        <dbReference type="ARBA" id="ARBA00010265"/>
    </source>
</evidence>
<keyword evidence="4 7" id="KW-1133">Transmembrane helix</keyword>
<protein>
    <submittedName>
        <fullName evidence="8">TrbI/VirB10 family protein</fullName>
    </submittedName>
</protein>
<feature type="region of interest" description="Disordered" evidence="6">
    <location>
        <begin position="1"/>
        <end position="38"/>
    </location>
</feature>
<dbReference type="InterPro" id="IPR005498">
    <property type="entry name" value="T4SS_VirB10/TraB/TrbI"/>
</dbReference>
<dbReference type="CDD" id="cd16429">
    <property type="entry name" value="VirB10"/>
    <property type="match status" value="1"/>
</dbReference>
<comment type="subcellular location">
    <subcellularLocation>
        <location evidence="1">Membrane</location>
        <topology evidence="1">Single-pass membrane protein</topology>
    </subcellularLocation>
</comment>
<keyword evidence="3 7" id="KW-0812">Transmembrane</keyword>
<feature type="region of interest" description="Disordered" evidence="6">
    <location>
        <begin position="106"/>
        <end position="200"/>
    </location>
</feature>
<dbReference type="Proteomes" id="UP001500657">
    <property type="component" value="Unassembled WGS sequence"/>
</dbReference>
<dbReference type="InterPro" id="IPR042217">
    <property type="entry name" value="T4SS_VirB10/TrbI"/>
</dbReference>
<organism evidence="8 9">
    <name type="scientific">Rhodanobacter caeni</name>
    <dbReference type="NCBI Taxonomy" id="657654"/>
    <lineage>
        <taxon>Bacteria</taxon>
        <taxon>Pseudomonadati</taxon>
        <taxon>Pseudomonadota</taxon>
        <taxon>Gammaproteobacteria</taxon>
        <taxon>Lysobacterales</taxon>
        <taxon>Rhodanobacteraceae</taxon>
        <taxon>Rhodanobacter</taxon>
    </lineage>
</organism>
<dbReference type="EMBL" id="BAAAFO010000003">
    <property type="protein sequence ID" value="GAA0254442.1"/>
    <property type="molecule type" value="Genomic_DNA"/>
</dbReference>
<comment type="similarity">
    <text evidence="2">Belongs to the TrbI/VirB10 family.</text>
</comment>
<reference evidence="8 9" key="1">
    <citation type="journal article" date="2019" name="Int. J. Syst. Evol. Microbiol.">
        <title>The Global Catalogue of Microorganisms (GCM) 10K type strain sequencing project: providing services to taxonomists for standard genome sequencing and annotation.</title>
        <authorList>
            <consortium name="The Broad Institute Genomics Platform"/>
            <consortium name="The Broad Institute Genome Sequencing Center for Infectious Disease"/>
            <person name="Wu L."/>
            <person name="Ma J."/>
        </authorList>
    </citation>
    <scope>NUCLEOTIDE SEQUENCE [LARGE SCALE GENOMIC DNA]</scope>
    <source>
        <strain evidence="8 9">JCM 16242</strain>
    </source>
</reference>
<accession>A0ABN0ULB4</accession>
<evidence type="ECO:0000256" key="1">
    <source>
        <dbReference type="ARBA" id="ARBA00004167"/>
    </source>
</evidence>
<evidence type="ECO:0000256" key="6">
    <source>
        <dbReference type="SAM" id="MobiDB-lite"/>
    </source>
</evidence>
<dbReference type="Pfam" id="PF03743">
    <property type="entry name" value="TrbI"/>
    <property type="match status" value="1"/>
</dbReference>
<keyword evidence="9" id="KW-1185">Reference proteome</keyword>